<name>A0A2P5I3H3_DIAHE</name>
<evidence type="ECO:0000313" key="2">
    <source>
        <dbReference type="Proteomes" id="UP000094444"/>
    </source>
</evidence>
<dbReference type="EMBL" id="MAVT02000306">
    <property type="protein sequence ID" value="POS77047.1"/>
    <property type="molecule type" value="Genomic_DNA"/>
</dbReference>
<comment type="caution">
    <text evidence="1">The sequence shown here is derived from an EMBL/GenBank/DDBJ whole genome shotgun (WGS) entry which is preliminary data.</text>
</comment>
<evidence type="ECO:0000313" key="1">
    <source>
        <dbReference type="EMBL" id="POS77047.1"/>
    </source>
</evidence>
<keyword evidence="2" id="KW-1185">Reference proteome</keyword>
<reference evidence="1" key="1">
    <citation type="submission" date="2017-09" db="EMBL/GenBank/DDBJ databases">
        <title>Polyketide synthases of a Diaporthe helianthi virulent isolate.</title>
        <authorList>
            <person name="Baroncelli R."/>
        </authorList>
    </citation>
    <scope>NUCLEOTIDE SEQUENCE [LARGE SCALE GENOMIC DNA]</scope>
    <source>
        <strain evidence="1">7/96</strain>
    </source>
</reference>
<organism evidence="1 2">
    <name type="scientific">Diaporthe helianthi</name>
    <dbReference type="NCBI Taxonomy" id="158607"/>
    <lineage>
        <taxon>Eukaryota</taxon>
        <taxon>Fungi</taxon>
        <taxon>Dikarya</taxon>
        <taxon>Ascomycota</taxon>
        <taxon>Pezizomycotina</taxon>
        <taxon>Sordariomycetes</taxon>
        <taxon>Sordariomycetidae</taxon>
        <taxon>Diaporthales</taxon>
        <taxon>Diaporthaceae</taxon>
        <taxon>Diaporthe</taxon>
    </lineage>
</organism>
<dbReference type="Proteomes" id="UP000094444">
    <property type="component" value="Unassembled WGS sequence"/>
</dbReference>
<protein>
    <submittedName>
        <fullName evidence="1">Uncharacterized protein</fullName>
    </submittedName>
</protein>
<dbReference type="InParanoid" id="A0A2P5I3H3"/>
<gene>
    <name evidence="1" type="ORF">DHEL01_v204564</name>
</gene>
<dbReference type="AlphaFoldDB" id="A0A2P5I3H3"/>
<proteinExistence type="predicted"/>
<sequence length="243" mass="27268">MATTANTPGTSSEILYACGTDHRNVQYLECPVFEIINGLKRKIEELLDIQQLFKFGEHGAMADSLYLLLVSTIERTTSSFEECEASLEKHPEWHLTGEVSRLRMYFDQVSTRCTEHGEPSTLHPSTIELTKTVNSDNHSLGHAKIQTLFCMVDCYSVIKEFAYSGAVPVSCTEDPKGYLSRVDKTFKRAVDALILPGDIDNKSLQAQMERSTAIWAESRRLLSDFKLQPRRAFSCECCGPQAS</sequence>
<accession>A0A2P5I3H3</accession>